<dbReference type="EMBL" id="CCAZ020000001">
    <property type="protein sequence ID" value="CEG06995.1"/>
    <property type="molecule type" value="Genomic_DNA"/>
</dbReference>
<evidence type="ECO:0000256" key="4">
    <source>
        <dbReference type="ARBA" id="ARBA00022989"/>
    </source>
</evidence>
<reference evidence="7 8" key="1">
    <citation type="journal article" date="2014" name="Genome Announc.">
        <title>Genome Sequence of Afipia felis Strain 76713, Isolated in Hospital Water Using an Amoeba Co-Culture Procedure.</title>
        <authorList>
            <person name="Benamar S."/>
            <person name="La Scola B."/>
            <person name="Croce O."/>
        </authorList>
    </citation>
    <scope>NUCLEOTIDE SEQUENCE [LARGE SCALE GENOMIC DNA]</scope>
    <source>
        <strain evidence="7 8">76713</strain>
    </source>
</reference>
<evidence type="ECO:0000256" key="5">
    <source>
        <dbReference type="ARBA" id="ARBA00023136"/>
    </source>
</evidence>
<keyword evidence="4 6" id="KW-1133">Transmembrane helix</keyword>
<evidence type="ECO:0000256" key="1">
    <source>
        <dbReference type="ARBA" id="ARBA00004651"/>
    </source>
</evidence>
<keyword evidence="8" id="KW-1185">Reference proteome</keyword>
<proteinExistence type="predicted"/>
<dbReference type="Pfam" id="PF09678">
    <property type="entry name" value="Caa3_CtaG"/>
    <property type="match status" value="1"/>
</dbReference>
<comment type="subcellular location">
    <subcellularLocation>
        <location evidence="1">Cell membrane</location>
        <topology evidence="1">Multi-pass membrane protein</topology>
    </subcellularLocation>
</comment>
<evidence type="ECO:0000313" key="7">
    <source>
        <dbReference type="EMBL" id="CEG06995.1"/>
    </source>
</evidence>
<feature type="transmembrane region" description="Helical" evidence="6">
    <location>
        <begin position="46"/>
        <end position="68"/>
    </location>
</feature>
<evidence type="ECO:0000313" key="8">
    <source>
        <dbReference type="Proteomes" id="UP000035762"/>
    </source>
</evidence>
<dbReference type="RefSeq" id="WP_048756830.1">
    <property type="nucleotide sequence ID" value="NZ_CCAZ020000001.1"/>
</dbReference>
<name>A0A090MH86_AFIFE</name>
<feature type="transmembrane region" description="Helical" evidence="6">
    <location>
        <begin position="186"/>
        <end position="212"/>
    </location>
</feature>
<dbReference type="Proteomes" id="UP000035762">
    <property type="component" value="Unassembled WGS sequence"/>
</dbReference>
<evidence type="ECO:0000256" key="3">
    <source>
        <dbReference type="ARBA" id="ARBA00022692"/>
    </source>
</evidence>
<dbReference type="AlphaFoldDB" id="A0A090MH86"/>
<protein>
    <submittedName>
        <fullName evidence="7">Cytochrome c oxidase caa3 assembly factor (Caa3_CtaG)</fullName>
    </submittedName>
</protein>
<comment type="caution">
    <text evidence="7">The sequence shown here is derived from an EMBL/GenBank/DDBJ whole genome shotgun (WGS) entry which is preliminary data.</text>
</comment>
<dbReference type="InterPro" id="IPR019108">
    <property type="entry name" value="Caa3_assmbl_CtaG-rel"/>
</dbReference>
<feature type="transmembrane region" description="Helical" evidence="6">
    <location>
        <begin position="77"/>
        <end position="96"/>
    </location>
</feature>
<keyword evidence="2" id="KW-1003">Cell membrane</keyword>
<keyword evidence="3 6" id="KW-0812">Transmembrane</keyword>
<evidence type="ECO:0000256" key="2">
    <source>
        <dbReference type="ARBA" id="ARBA00022475"/>
    </source>
</evidence>
<dbReference type="STRING" id="1035.BN961_00376"/>
<dbReference type="GO" id="GO:0005886">
    <property type="term" value="C:plasma membrane"/>
    <property type="evidence" value="ECO:0007669"/>
    <property type="project" value="UniProtKB-SubCell"/>
</dbReference>
<evidence type="ECO:0000256" key="6">
    <source>
        <dbReference type="SAM" id="Phobius"/>
    </source>
</evidence>
<keyword evidence="5 6" id="KW-0472">Membrane</keyword>
<accession>A0A090MH86</accession>
<organism evidence="7 8">
    <name type="scientific">Afipia felis</name>
    <name type="common">Cat scratch disease bacillus</name>
    <dbReference type="NCBI Taxonomy" id="1035"/>
    <lineage>
        <taxon>Bacteria</taxon>
        <taxon>Pseudomonadati</taxon>
        <taxon>Pseudomonadota</taxon>
        <taxon>Alphaproteobacteria</taxon>
        <taxon>Hyphomicrobiales</taxon>
        <taxon>Nitrobacteraceae</taxon>
        <taxon>Afipia</taxon>
    </lineage>
</organism>
<gene>
    <name evidence="7" type="ORF">BN961_00376</name>
</gene>
<feature type="transmembrane region" description="Helical" evidence="6">
    <location>
        <begin position="142"/>
        <end position="166"/>
    </location>
</feature>
<sequence>MSLVAISASCVARRGNASLLAGLLVLATLWLGPLRSLSQTAFSPHMMLHLGIVVVAAPLIGFGLAIYIPQMIDFGTALSRCLLATLFETVIIWGWHVPLLHDAAARSTSLFVLEQASFLVAGLAVWTAALTARSRETAPAAAIALFLTFTHMTMFGLILTLAPMLLYDPHLCRGAFGLDRLQDQHLGGVLMAVGGGLPYLLGTGWALSIMLTKKPDRSDARK</sequence>
<feature type="transmembrane region" description="Helical" evidence="6">
    <location>
        <begin position="108"/>
        <end position="130"/>
    </location>
</feature>